<evidence type="ECO:0000256" key="3">
    <source>
        <dbReference type="ARBA" id="ARBA00004496"/>
    </source>
</evidence>
<dbReference type="InterPro" id="IPR016166">
    <property type="entry name" value="FAD-bd_PCMH"/>
</dbReference>
<keyword evidence="21" id="KW-1185">Reference proteome</keyword>
<evidence type="ECO:0000256" key="8">
    <source>
        <dbReference type="ARBA" id="ARBA00022630"/>
    </source>
</evidence>
<comment type="pathway">
    <text evidence="4 17">Cell wall biogenesis; peptidoglycan biosynthesis.</text>
</comment>
<protein>
    <recommendedName>
        <fullName evidence="17">UDP-N-acetylenolpyruvoylglucosamine reductase</fullName>
        <ecNumber evidence="17">1.3.1.98</ecNumber>
    </recommendedName>
    <alternativeName>
        <fullName evidence="17">UDP-N-acetylmuramate dehydrogenase</fullName>
    </alternativeName>
</protein>
<keyword evidence="12 17" id="KW-0573">Peptidoglycan synthesis</keyword>
<dbReference type="InterPro" id="IPR003170">
    <property type="entry name" value="MurB"/>
</dbReference>
<name>A0A3N1HL59_9ACTN</name>
<evidence type="ECO:0000256" key="13">
    <source>
        <dbReference type="ARBA" id="ARBA00023002"/>
    </source>
</evidence>
<keyword evidence="14 17" id="KW-0131">Cell cycle</keyword>
<dbReference type="PANTHER" id="PTHR21071">
    <property type="entry name" value="UDP-N-ACETYLENOLPYRUVOYLGLUCOSAMINE REDUCTASE"/>
    <property type="match status" value="1"/>
</dbReference>
<dbReference type="EC" id="1.3.1.98" evidence="17"/>
<dbReference type="SUPFAM" id="SSF56176">
    <property type="entry name" value="FAD-binding/transporter-associated domain-like"/>
    <property type="match status" value="1"/>
</dbReference>
<keyword evidence="6 17" id="KW-0963">Cytoplasm</keyword>
<feature type="region of interest" description="Disordered" evidence="18">
    <location>
        <begin position="1"/>
        <end position="22"/>
    </location>
</feature>
<comment type="catalytic activity">
    <reaction evidence="16 17">
        <text>UDP-N-acetyl-alpha-D-muramate + NADP(+) = UDP-N-acetyl-3-O-(1-carboxyvinyl)-alpha-D-glucosamine + NADPH + H(+)</text>
        <dbReference type="Rhea" id="RHEA:12248"/>
        <dbReference type="ChEBI" id="CHEBI:15378"/>
        <dbReference type="ChEBI" id="CHEBI:57783"/>
        <dbReference type="ChEBI" id="CHEBI:58349"/>
        <dbReference type="ChEBI" id="CHEBI:68483"/>
        <dbReference type="ChEBI" id="CHEBI:70757"/>
        <dbReference type="EC" id="1.3.1.98"/>
    </reaction>
</comment>
<dbReference type="GO" id="GO:0051301">
    <property type="term" value="P:cell division"/>
    <property type="evidence" value="ECO:0007669"/>
    <property type="project" value="UniProtKB-KW"/>
</dbReference>
<evidence type="ECO:0000256" key="10">
    <source>
        <dbReference type="ARBA" id="ARBA00022857"/>
    </source>
</evidence>
<dbReference type="InParanoid" id="A0A3N1HL59"/>
<dbReference type="InterPro" id="IPR006094">
    <property type="entry name" value="Oxid_FAD_bind_N"/>
</dbReference>
<gene>
    <name evidence="17" type="primary">murB</name>
    <name evidence="20" type="ORF">EDC03_1838</name>
</gene>
<proteinExistence type="inferred from homology"/>
<feature type="active site" evidence="17">
    <location>
        <position position="218"/>
    </location>
</feature>
<organism evidence="20 21">
    <name type="scientific">Pseudokineococcus lusitanus</name>
    <dbReference type="NCBI Taxonomy" id="763993"/>
    <lineage>
        <taxon>Bacteria</taxon>
        <taxon>Bacillati</taxon>
        <taxon>Actinomycetota</taxon>
        <taxon>Actinomycetes</taxon>
        <taxon>Kineosporiales</taxon>
        <taxon>Kineosporiaceae</taxon>
        <taxon>Pseudokineococcus</taxon>
    </lineage>
</organism>
<dbReference type="PANTHER" id="PTHR21071:SF4">
    <property type="entry name" value="UDP-N-ACETYLENOLPYRUVOYLGLUCOSAMINE REDUCTASE"/>
    <property type="match status" value="1"/>
</dbReference>
<reference evidence="20 21" key="1">
    <citation type="journal article" date="2015" name="Stand. Genomic Sci.">
        <title>Genomic Encyclopedia of Bacterial and Archaeal Type Strains, Phase III: the genomes of soil and plant-associated and newly described type strains.</title>
        <authorList>
            <person name="Whitman W.B."/>
            <person name="Woyke T."/>
            <person name="Klenk H.P."/>
            <person name="Zhou Y."/>
            <person name="Lilburn T.G."/>
            <person name="Beck B.J."/>
            <person name="De Vos P."/>
            <person name="Vandamme P."/>
            <person name="Eisen J.A."/>
            <person name="Garrity G."/>
            <person name="Hugenholtz P."/>
            <person name="Kyrpides N.C."/>
        </authorList>
    </citation>
    <scope>NUCLEOTIDE SEQUENCE [LARGE SCALE GENOMIC DNA]</scope>
    <source>
        <strain evidence="20 21">CECT 7306</strain>
    </source>
</reference>
<evidence type="ECO:0000256" key="6">
    <source>
        <dbReference type="ARBA" id="ARBA00022490"/>
    </source>
</evidence>
<keyword evidence="10 17" id="KW-0521">NADP</keyword>
<dbReference type="SUPFAM" id="SSF56194">
    <property type="entry name" value="Uridine diphospho-N-Acetylenolpyruvylglucosamine reductase, MurB, C-terminal domain"/>
    <property type="match status" value="1"/>
</dbReference>
<evidence type="ECO:0000256" key="1">
    <source>
        <dbReference type="ARBA" id="ARBA00001974"/>
    </source>
</evidence>
<dbReference type="Gene3D" id="3.30.465.10">
    <property type="match status" value="1"/>
</dbReference>
<dbReference type="GO" id="GO:0008360">
    <property type="term" value="P:regulation of cell shape"/>
    <property type="evidence" value="ECO:0007669"/>
    <property type="project" value="UniProtKB-KW"/>
</dbReference>
<keyword evidence="9 17" id="KW-0274">FAD</keyword>
<evidence type="ECO:0000256" key="15">
    <source>
        <dbReference type="ARBA" id="ARBA00023316"/>
    </source>
</evidence>
<dbReference type="InterPro" id="IPR036635">
    <property type="entry name" value="MurB_C_sf"/>
</dbReference>
<feature type="active site" evidence="17">
    <location>
        <position position="390"/>
    </location>
</feature>
<evidence type="ECO:0000256" key="16">
    <source>
        <dbReference type="ARBA" id="ARBA00048914"/>
    </source>
</evidence>
<evidence type="ECO:0000256" key="9">
    <source>
        <dbReference type="ARBA" id="ARBA00022827"/>
    </source>
</evidence>
<evidence type="ECO:0000256" key="17">
    <source>
        <dbReference type="HAMAP-Rule" id="MF_00037"/>
    </source>
</evidence>
<evidence type="ECO:0000256" key="11">
    <source>
        <dbReference type="ARBA" id="ARBA00022960"/>
    </source>
</evidence>
<dbReference type="Proteomes" id="UP000276232">
    <property type="component" value="Unassembled WGS sequence"/>
</dbReference>
<evidence type="ECO:0000256" key="2">
    <source>
        <dbReference type="ARBA" id="ARBA00003921"/>
    </source>
</evidence>
<dbReference type="AlphaFoldDB" id="A0A3N1HL59"/>
<dbReference type="UniPathway" id="UPA00219"/>
<evidence type="ECO:0000259" key="19">
    <source>
        <dbReference type="PROSITE" id="PS51387"/>
    </source>
</evidence>
<dbReference type="Pfam" id="PF01565">
    <property type="entry name" value="FAD_binding_4"/>
    <property type="match status" value="1"/>
</dbReference>
<dbReference type="GO" id="GO:0009252">
    <property type="term" value="P:peptidoglycan biosynthetic process"/>
    <property type="evidence" value="ECO:0007669"/>
    <property type="project" value="UniProtKB-UniRule"/>
</dbReference>
<dbReference type="FunCoup" id="A0A3N1HL59">
    <property type="interactions" value="91"/>
</dbReference>
<comment type="function">
    <text evidence="2 17">Cell wall formation.</text>
</comment>
<keyword evidence="15 17" id="KW-0961">Cell wall biogenesis/degradation</keyword>
<dbReference type="Gene3D" id="3.90.78.10">
    <property type="entry name" value="UDP-N-acetylenolpyruvoylglucosamine reductase, C-terminal domain"/>
    <property type="match status" value="1"/>
</dbReference>
<comment type="subcellular location">
    <subcellularLocation>
        <location evidence="3 17">Cytoplasm</location>
    </subcellularLocation>
</comment>
<dbReference type="GO" id="GO:0071949">
    <property type="term" value="F:FAD binding"/>
    <property type="evidence" value="ECO:0007669"/>
    <property type="project" value="InterPro"/>
</dbReference>
<dbReference type="NCBIfam" id="NF010478">
    <property type="entry name" value="PRK13903.1"/>
    <property type="match status" value="1"/>
</dbReference>
<evidence type="ECO:0000256" key="4">
    <source>
        <dbReference type="ARBA" id="ARBA00004752"/>
    </source>
</evidence>
<evidence type="ECO:0000256" key="18">
    <source>
        <dbReference type="SAM" id="MobiDB-lite"/>
    </source>
</evidence>
<evidence type="ECO:0000313" key="20">
    <source>
        <dbReference type="EMBL" id="ROP43240.1"/>
    </source>
</evidence>
<dbReference type="Gene3D" id="3.30.43.10">
    <property type="entry name" value="Uridine Diphospho-n-acetylenolpyruvylglucosamine Reductase, domain 2"/>
    <property type="match status" value="1"/>
</dbReference>
<comment type="cofactor">
    <cofactor evidence="1 17">
        <name>FAD</name>
        <dbReference type="ChEBI" id="CHEBI:57692"/>
    </cofactor>
</comment>
<dbReference type="Pfam" id="PF02873">
    <property type="entry name" value="MurB_C"/>
    <property type="match status" value="1"/>
</dbReference>
<feature type="domain" description="FAD-binding PCMH-type" evidence="19">
    <location>
        <begin position="69"/>
        <end position="241"/>
    </location>
</feature>
<sequence length="399" mass="40604">MGRRAYAGGVTPESPATHGVPAPAPVADGAVTPLVRLAPSSGPVPGVPDRGPARTTPGRPLAGRTTLRVGGRPAAEAVATTAEELVGAVREADAAGEPVLLVAGGSNLLVADGDLPHTAVVVASRGVRREPVDACGGVWVTAQAGHPWEELVAETTANGWLGLEALSGIPGSVGATPVQNVGAYGTDVAATLATVRTWDRRDGRLRTLAVGDLGLGYRTSRLKADPDRYVVLEVTFQLREGEVGAPVGYAELAARLGVAVGERAPAVEVREAVLALRRGKGMVLDDADPDTWSAGSFFTNPVLEPAAAAALPEGAPRYPAAGGVKTSAAWLIGAAGFERGHGLPGPASLSTRHTLAVTNRGTATAADVLALAREVRDGVRDRLGVELEPEPRLVGCSLG</sequence>
<feature type="active site" description="Proton donor" evidence="17">
    <location>
        <position position="296"/>
    </location>
</feature>
<dbReference type="GO" id="GO:0071555">
    <property type="term" value="P:cell wall organization"/>
    <property type="evidence" value="ECO:0007669"/>
    <property type="project" value="UniProtKB-KW"/>
</dbReference>
<comment type="similarity">
    <text evidence="5 17">Belongs to the MurB family.</text>
</comment>
<keyword evidence="8 17" id="KW-0285">Flavoprotein</keyword>
<dbReference type="GO" id="GO:0008762">
    <property type="term" value="F:UDP-N-acetylmuramate dehydrogenase activity"/>
    <property type="evidence" value="ECO:0007669"/>
    <property type="project" value="UniProtKB-UniRule"/>
</dbReference>
<dbReference type="PROSITE" id="PS51387">
    <property type="entry name" value="FAD_PCMH"/>
    <property type="match status" value="1"/>
</dbReference>
<dbReference type="InterPro" id="IPR036318">
    <property type="entry name" value="FAD-bd_PCMH-like_sf"/>
</dbReference>
<evidence type="ECO:0000256" key="14">
    <source>
        <dbReference type="ARBA" id="ARBA00023306"/>
    </source>
</evidence>
<dbReference type="GO" id="GO:0005829">
    <property type="term" value="C:cytosol"/>
    <property type="evidence" value="ECO:0007669"/>
    <property type="project" value="TreeGrafter"/>
</dbReference>
<keyword evidence="13 17" id="KW-0560">Oxidoreductase</keyword>
<accession>A0A3N1HL59</accession>
<comment type="caution">
    <text evidence="20">The sequence shown here is derived from an EMBL/GenBank/DDBJ whole genome shotgun (WGS) entry which is preliminary data.</text>
</comment>
<dbReference type="HAMAP" id="MF_00037">
    <property type="entry name" value="MurB"/>
    <property type="match status" value="1"/>
</dbReference>
<keyword evidence="11 17" id="KW-0133">Cell shape</keyword>
<evidence type="ECO:0000256" key="12">
    <source>
        <dbReference type="ARBA" id="ARBA00022984"/>
    </source>
</evidence>
<dbReference type="InterPro" id="IPR016167">
    <property type="entry name" value="FAD-bd_PCMH_sub1"/>
</dbReference>
<dbReference type="InterPro" id="IPR016169">
    <property type="entry name" value="FAD-bd_PCMH_sub2"/>
</dbReference>
<evidence type="ECO:0000256" key="5">
    <source>
        <dbReference type="ARBA" id="ARBA00010485"/>
    </source>
</evidence>
<dbReference type="EMBL" id="RJKN01000004">
    <property type="protein sequence ID" value="ROP43240.1"/>
    <property type="molecule type" value="Genomic_DNA"/>
</dbReference>
<feature type="region of interest" description="Disordered" evidence="18">
    <location>
        <begin position="40"/>
        <end position="64"/>
    </location>
</feature>
<dbReference type="InterPro" id="IPR011601">
    <property type="entry name" value="MurB_C"/>
</dbReference>
<evidence type="ECO:0000313" key="21">
    <source>
        <dbReference type="Proteomes" id="UP000276232"/>
    </source>
</evidence>
<keyword evidence="7 17" id="KW-0132">Cell division</keyword>
<evidence type="ECO:0000256" key="7">
    <source>
        <dbReference type="ARBA" id="ARBA00022618"/>
    </source>
</evidence>